<dbReference type="Proteomes" id="UP000694403">
    <property type="component" value="Unplaced"/>
</dbReference>
<dbReference type="PANTHER" id="PTHR45822">
    <property type="entry name" value="FREE FATTY ACID RECEPTOR 2-RELATED"/>
    <property type="match status" value="1"/>
</dbReference>
<evidence type="ECO:0000256" key="9">
    <source>
        <dbReference type="SAM" id="Phobius"/>
    </source>
</evidence>
<dbReference type="GO" id="GO:0071398">
    <property type="term" value="P:cellular response to fatty acid"/>
    <property type="evidence" value="ECO:0007669"/>
    <property type="project" value="TreeGrafter"/>
</dbReference>
<dbReference type="Ensembl" id="ENSCSRT00000009291.1">
    <property type="protein sequence ID" value="ENSCSRP00000008979.1"/>
    <property type="gene ID" value="ENSCSRG00000006696.1"/>
</dbReference>
<keyword evidence="5" id="KW-0297">G-protein coupled receptor</keyword>
<proteinExistence type="predicted"/>
<name>A0A8C3XMI4_CHESE</name>
<accession>A0A8C3XMI4</accession>
<sequence length="346" mass="38252">MRLFSSIGAEKMSLNVYIPLVLTVYIVTFLTGLPSNLLAFYTFLVKVRQKPTPVDILLLNLTTSDLFLLIFLPFKMVEAGAGRWPLPAFLCPLSGLFYFSTIYSSTLFLTAVSVERYLAAAYPIHYKLRRRPAYAALASLGLWLCSLAHCSIVYVTELQPGGGPANATSATSRDLCYDDFTPSQLRVLLPVRLELGIVLFLVPSLLTSFCYCGFVWAVVSSPHIRRGKKQRAVGLVAATLAVFIVCFTPYNVSHVVGFFQRSSPAWRDKALLLSTFNASLDPVIFYFSSSAVQHSCRRCLARLGGVCSLPPLARKVFYRRTEKLTPGQPQEQCRGLGGSQVCCSKL</sequence>
<dbReference type="CDD" id="cd15170">
    <property type="entry name" value="7tmA_FFAR2_FFAR3"/>
    <property type="match status" value="1"/>
</dbReference>
<reference evidence="11" key="2">
    <citation type="submission" date="2025-09" db="UniProtKB">
        <authorList>
            <consortium name="Ensembl"/>
        </authorList>
    </citation>
    <scope>IDENTIFICATION</scope>
</reference>
<keyword evidence="6 9" id="KW-0472">Membrane</keyword>
<organism evidence="11 12">
    <name type="scientific">Chelydra serpentina</name>
    <name type="common">Snapping turtle</name>
    <name type="synonym">Testudo serpentina</name>
    <dbReference type="NCBI Taxonomy" id="8475"/>
    <lineage>
        <taxon>Eukaryota</taxon>
        <taxon>Metazoa</taxon>
        <taxon>Chordata</taxon>
        <taxon>Craniata</taxon>
        <taxon>Vertebrata</taxon>
        <taxon>Euteleostomi</taxon>
        <taxon>Archelosauria</taxon>
        <taxon>Testudinata</taxon>
        <taxon>Testudines</taxon>
        <taxon>Cryptodira</taxon>
        <taxon>Durocryptodira</taxon>
        <taxon>Americhelydia</taxon>
        <taxon>Chelydroidea</taxon>
        <taxon>Chelydridae</taxon>
        <taxon>Chelydra</taxon>
    </lineage>
</organism>
<keyword evidence="7" id="KW-0675">Receptor</keyword>
<dbReference type="InterPro" id="IPR000276">
    <property type="entry name" value="GPCR_Rhodpsn"/>
</dbReference>
<feature type="transmembrane region" description="Helical" evidence="9">
    <location>
        <begin position="20"/>
        <end position="44"/>
    </location>
</feature>
<keyword evidence="8" id="KW-0807">Transducer</keyword>
<evidence type="ECO:0000256" key="4">
    <source>
        <dbReference type="ARBA" id="ARBA00022989"/>
    </source>
</evidence>
<dbReference type="GO" id="GO:0004930">
    <property type="term" value="F:G protein-coupled receptor activity"/>
    <property type="evidence" value="ECO:0007669"/>
    <property type="project" value="UniProtKB-KW"/>
</dbReference>
<evidence type="ECO:0000313" key="12">
    <source>
        <dbReference type="Proteomes" id="UP000694403"/>
    </source>
</evidence>
<dbReference type="InterPro" id="IPR013312">
    <property type="entry name" value="GPR40-rel_orph"/>
</dbReference>
<keyword evidence="3 9" id="KW-0812">Transmembrane</keyword>
<evidence type="ECO:0000259" key="10">
    <source>
        <dbReference type="PROSITE" id="PS50262"/>
    </source>
</evidence>
<dbReference type="SUPFAM" id="SSF81321">
    <property type="entry name" value="Family A G protein-coupled receptor-like"/>
    <property type="match status" value="1"/>
</dbReference>
<evidence type="ECO:0000256" key="2">
    <source>
        <dbReference type="ARBA" id="ARBA00022475"/>
    </source>
</evidence>
<feature type="transmembrane region" description="Helical" evidence="9">
    <location>
        <begin position="86"/>
        <end position="112"/>
    </location>
</feature>
<feature type="domain" description="G-protein coupled receptors family 1 profile" evidence="10">
    <location>
        <begin position="35"/>
        <end position="285"/>
    </location>
</feature>
<feature type="transmembrane region" description="Helical" evidence="9">
    <location>
        <begin position="195"/>
        <end position="219"/>
    </location>
</feature>
<dbReference type="Gene3D" id="1.20.1070.10">
    <property type="entry name" value="Rhodopsin 7-helix transmembrane proteins"/>
    <property type="match status" value="1"/>
</dbReference>
<evidence type="ECO:0000256" key="3">
    <source>
        <dbReference type="ARBA" id="ARBA00022692"/>
    </source>
</evidence>
<dbReference type="PRINTS" id="PR01904">
    <property type="entry name" value="GPR40FAMILY"/>
</dbReference>
<comment type="subcellular location">
    <subcellularLocation>
        <location evidence="1">Cell membrane</location>
        <topology evidence="1">Multi-pass membrane protein</topology>
    </subcellularLocation>
</comment>
<feature type="transmembrane region" description="Helical" evidence="9">
    <location>
        <begin position="133"/>
        <end position="155"/>
    </location>
</feature>
<reference evidence="11" key="1">
    <citation type="submission" date="2025-08" db="UniProtKB">
        <authorList>
            <consortium name="Ensembl"/>
        </authorList>
    </citation>
    <scope>IDENTIFICATION</scope>
</reference>
<dbReference type="GO" id="GO:0005886">
    <property type="term" value="C:plasma membrane"/>
    <property type="evidence" value="ECO:0007669"/>
    <property type="project" value="UniProtKB-SubCell"/>
</dbReference>
<keyword evidence="12" id="KW-1185">Reference proteome</keyword>
<evidence type="ECO:0000256" key="7">
    <source>
        <dbReference type="ARBA" id="ARBA00023170"/>
    </source>
</evidence>
<evidence type="ECO:0000256" key="6">
    <source>
        <dbReference type="ARBA" id="ARBA00023136"/>
    </source>
</evidence>
<dbReference type="Pfam" id="PF00001">
    <property type="entry name" value="7tm_1"/>
    <property type="match status" value="1"/>
</dbReference>
<dbReference type="PANTHER" id="PTHR45822:SF8">
    <property type="entry name" value="FREE FATTY ACID RECEPTOR 3-RELATED"/>
    <property type="match status" value="1"/>
</dbReference>
<keyword evidence="4 9" id="KW-1133">Transmembrane helix</keyword>
<evidence type="ECO:0000313" key="11">
    <source>
        <dbReference type="Ensembl" id="ENSCSRP00000008979.1"/>
    </source>
</evidence>
<dbReference type="AlphaFoldDB" id="A0A8C3XMI4"/>
<keyword evidence="2" id="KW-1003">Cell membrane</keyword>
<evidence type="ECO:0000256" key="5">
    <source>
        <dbReference type="ARBA" id="ARBA00023040"/>
    </source>
</evidence>
<feature type="transmembrane region" description="Helical" evidence="9">
    <location>
        <begin position="270"/>
        <end position="288"/>
    </location>
</feature>
<protein>
    <recommendedName>
        <fullName evidence="10">G-protein coupled receptors family 1 profile domain-containing protein</fullName>
    </recommendedName>
</protein>
<dbReference type="PRINTS" id="PR00237">
    <property type="entry name" value="GPCRRHODOPSN"/>
</dbReference>
<dbReference type="InterPro" id="IPR017452">
    <property type="entry name" value="GPCR_Rhodpsn_7TM"/>
</dbReference>
<feature type="transmembrane region" description="Helical" evidence="9">
    <location>
        <begin position="56"/>
        <end position="74"/>
    </location>
</feature>
<feature type="transmembrane region" description="Helical" evidence="9">
    <location>
        <begin position="231"/>
        <end position="250"/>
    </location>
</feature>
<dbReference type="PROSITE" id="PS50262">
    <property type="entry name" value="G_PROTEIN_RECEP_F1_2"/>
    <property type="match status" value="1"/>
</dbReference>
<evidence type="ECO:0000256" key="1">
    <source>
        <dbReference type="ARBA" id="ARBA00004651"/>
    </source>
</evidence>
<evidence type="ECO:0000256" key="8">
    <source>
        <dbReference type="ARBA" id="ARBA00023224"/>
    </source>
</evidence>